<dbReference type="InterPro" id="IPR013108">
    <property type="entry name" value="Amidohydro_3"/>
</dbReference>
<comment type="caution">
    <text evidence="2">The sequence shown here is derived from an EMBL/GenBank/DDBJ whole genome shotgun (WGS) entry which is preliminary data.</text>
</comment>
<dbReference type="AlphaFoldDB" id="X0X2J9"/>
<dbReference type="Pfam" id="PF07969">
    <property type="entry name" value="Amidohydro_3"/>
    <property type="match status" value="1"/>
</dbReference>
<reference evidence="2" key="1">
    <citation type="journal article" date="2014" name="Front. Microbiol.">
        <title>High frequency of phylogenetically diverse reductive dehalogenase-homologous genes in deep subseafloor sedimentary metagenomes.</title>
        <authorList>
            <person name="Kawai M."/>
            <person name="Futagami T."/>
            <person name="Toyoda A."/>
            <person name="Takaki Y."/>
            <person name="Nishi S."/>
            <person name="Hori S."/>
            <person name="Arai W."/>
            <person name="Tsubouchi T."/>
            <person name="Morono Y."/>
            <person name="Uchiyama I."/>
            <person name="Ito T."/>
            <person name="Fujiyama A."/>
            <person name="Inagaki F."/>
            <person name="Takami H."/>
        </authorList>
    </citation>
    <scope>NUCLEOTIDE SEQUENCE</scope>
    <source>
        <strain evidence="2">Expedition CK06-06</strain>
    </source>
</reference>
<dbReference type="SUPFAM" id="SSF51556">
    <property type="entry name" value="Metallo-dependent hydrolases"/>
    <property type="match status" value="1"/>
</dbReference>
<dbReference type="SUPFAM" id="SSF51338">
    <property type="entry name" value="Composite domain of metallo-dependent hydrolases"/>
    <property type="match status" value="1"/>
</dbReference>
<organism evidence="2">
    <name type="scientific">marine sediment metagenome</name>
    <dbReference type="NCBI Taxonomy" id="412755"/>
    <lineage>
        <taxon>unclassified sequences</taxon>
        <taxon>metagenomes</taxon>
        <taxon>ecological metagenomes</taxon>
    </lineage>
</organism>
<name>X0X2J9_9ZZZZ</name>
<dbReference type="InterPro" id="IPR032466">
    <property type="entry name" value="Metal_Hydrolase"/>
</dbReference>
<dbReference type="Gene3D" id="3.20.20.140">
    <property type="entry name" value="Metal-dependent hydrolases"/>
    <property type="match status" value="1"/>
</dbReference>
<dbReference type="GO" id="GO:0016810">
    <property type="term" value="F:hydrolase activity, acting on carbon-nitrogen (but not peptide) bonds"/>
    <property type="evidence" value="ECO:0007669"/>
    <property type="project" value="InterPro"/>
</dbReference>
<proteinExistence type="predicted"/>
<evidence type="ECO:0000313" key="2">
    <source>
        <dbReference type="EMBL" id="GAG37250.1"/>
    </source>
</evidence>
<feature type="non-terminal residue" evidence="2">
    <location>
        <position position="1"/>
    </location>
</feature>
<evidence type="ECO:0000259" key="1">
    <source>
        <dbReference type="Pfam" id="PF07969"/>
    </source>
</evidence>
<accession>X0X2J9</accession>
<sequence length="131" mass="14392">TDQYAFDASKIGLQAAADALAMQHPRGWGTYPKILGEYVRERGVLSREEAIRKMTSLPATFLGLQDRGLVKEGFWADLVVFDPNTVRNRATYGDPFRRPEGIPYVFVNGELAVDLGEPTAALSGKVLRHGG</sequence>
<gene>
    <name evidence="2" type="ORF">S01H1_69099</name>
</gene>
<protein>
    <recommendedName>
        <fullName evidence="1">Amidohydrolase 3 domain-containing protein</fullName>
    </recommendedName>
</protein>
<dbReference type="InterPro" id="IPR011059">
    <property type="entry name" value="Metal-dep_hydrolase_composite"/>
</dbReference>
<dbReference type="EMBL" id="BARS01045849">
    <property type="protein sequence ID" value="GAG37250.1"/>
    <property type="molecule type" value="Genomic_DNA"/>
</dbReference>
<feature type="domain" description="Amidohydrolase 3" evidence="1">
    <location>
        <begin position="31"/>
        <end position="111"/>
    </location>
</feature>